<keyword evidence="1" id="KW-1133">Transmembrane helix</keyword>
<feature type="transmembrane region" description="Helical" evidence="1">
    <location>
        <begin position="60"/>
        <end position="87"/>
    </location>
</feature>
<keyword evidence="1" id="KW-0812">Transmembrane</keyword>
<gene>
    <name evidence="2" type="ORF">BU24DRAFT_63023</name>
</gene>
<dbReference type="EMBL" id="ML978076">
    <property type="protein sequence ID" value="KAF2010671.1"/>
    <property type="molecule type" value="Genomic_DNA"/>
</dbReference>
<keyword evidence="3" id="KW-1185">Reference proteome</keyword>
<reference evidence="2" key="1">
    <citation type="journal article" date="2020" name="Stud. Mycol.">
        <title>101 Dothideomycetes genomes: a test case for predicting lifestyles and emergence of pathogens.</title>
        <authorList>
            <person name="Haridas S."/>
            <person name="Albert R."/>
            <person name="Binder M."/>
            <person name="Bloem J."/>
            <person name="Labutti K."/>
            <person name="Salamov A."/>
            <person name="Andreopoulos B."/>
            <person name="Baker S."/>
            <person name="Barry K."/>
            <person name="Bills G."/>
            <person name="Bluhm B."/>
            <person name="Cannon C."/>
            <person name="Castanera R."/>
            <person name="Culley D."/>
            <person name="Daum C."/>
            <person name="Ezra D."/>
            <person name="Gonzalez J."/>
            <person name="Henrissat B."/>
            <person name="Kuo A."/>
            <person name="Liang C."/>
            <person name="Lipzen A."/>
            <person name="Lutzoni F."/>
            <person name="Magnuson J."/>
            <person name="Mondo S."/>
            <person name="Nolan M."/>
            <person name="Ohm R."/>
            <person name="Pangilinan J."/>
            <person name="Park H.-J."/>
            <person name="Ramirez L."/>
            <person name="Alfaro M."/>
            <person name="Sun H."/>
            <person name="Tritt A."/>
            <person name="Yoshinaga Y."/>
            <person name="Zwiers L.-H."/>
            <person name="Turgeon B."/>
            <person name="Goodwin S."/>
            <person name="Spatafora J."/>
            <person name="Crous P."/>
            <person name="Grigoriev I."/>
        </authorList>
    </citation>
    <scope>NUCLEOTIDE SEQUENCE</scope>
    <source>
        <strain evidence="2">CBS 175.79</strain>
    </source>
</reference>
<name>A0A6A5XCP7_9PLEO</name>
<protein>
    <submittedName>
        <fullName evidence="2">Uncharacterized protein</fullName>
    </submittedName>
</protein>
<evidence type="ECO:0000256" key="1">
    <source>
        <dbReference type="SAM" id="Phobius"/>
    </source>
</evidence>
<proteinExistence type="predicted"/>
<dbReference type="GeneID" id="54291885"/>
<keyword evidence="1" id="KW-0472">Membrane</keyword>
<dbReference type="AlphaFoldDB" id="A0A6A5XCP7"/>
<accession>A0A6A5XCP7</accession>
<evidence type="ECO:0000313" key="3">
    <source>
        <dbReference type="Proteomes" id="UP000799778"/>
    </source>
</evidence>
<dbReference type="RefSeq" id="XP_033379010.1">
    <property type="nucleotide sequence ID" value="XM_033534488.1"/>
</dbReference>
<dbReference type="Proteomes" id="UP000799778">
    <property type="component" value="Unassembled WGS sequence"/>
</dbReference>
<evidence type="ECO:0000313" key="2">
    <source>
        <dbReference type="EMBL" id="KAF2010671.1"/>
    </source>
</evidence>
<organism evidence="2 3">
    <name type="scientific">Aaosphaeria arxii CBS 175.79</name>
    <dbReference type="NCBI Taxonomy" id="1450172"/>
    <lineage>
        <taxon>Eukaryota</taxon>
        <taxon>Fungi</taxon>
        <taxon>Dikarya</taxon>
        <taxon>Ascomycota</taxon>
        <taxon>Pezizomycotina</taxon>
        <taxon>Dothideomycetes</taxon>
        <taxon>Pleosporomycetidae</taxon>
        <taxon>Pleosporales</taxon>
        <taxon>Pleosporales incertae sedis</taxon>
        <taxon>Aaosphaeria</taxon>
    </lineage>
</organism>
<sequence length="112" mass="13306">MSWLLGPQYRQDLSLSSSLRLFIIFYFYHGSNIYPVDVSILFLHLGLWGSGVQKRKQLNLLFIHAFICSVSFKVCFSPSVLFFFFVLHPRKRPERSKVGVRWTFVLYVFFSW</sequence>
<feature type="transmembrane region" description="Helical" evidence="1">
    <location>
        <begin position="21"/>
        <end position="48"/>
    </location>
</feature>